<dbReference type="EMBL" id="AMCV02000025">
    <property type="protein sequence ID" value="TDZ18125.1"/>
    <property type="molecule type" value="Genomic_DNA"/>
</dbReference>
<dbReference type="InterPro" id="IPR029063">
    <property type="entry name" value="SAM-dependent_MTases_sf"/>
</dbReference>
<comment type="caution">
    <text evidence="2">The sequence shown here is derived from an EMBL/GenBank/DDBJ whole genome shotgun (WGS) entry which is preliminary data.</text>
</comment>
<dbReference type="Gene3D" id="3.40.50.150">
    <property type="entry name" value="Vaccinia Virus protein VP39"/>
    <property type="match status" value="1"/>
</dbReference>
<comment type="similarity">
    <text evidence="1">Belongs to the methyltransferase superfamily. LaeA methyltransferase family.</text>
</comment>
<dbReference type="AlphaFoldDB" id="A0A484FKJ0"/>
<reference evidence="3" key="1">
    <citation type="journal article" date="2013" name="New Phytol.">
        <title>Comparative genomic and transcriptomic analyses reveal the hemibiotrophic stage shift of Colletotrichum fungi.</title>
        <authorList>
            <person name="Gan P."/>
            <person name="Ikeda K."/>
            <person name="Irieda H."/>
            <person name="Narusaka M."/>
            <person name="O'Connell R.J."/>
            <person name="Narusaka Y."/>
            <person name="Takano Y."/>
            <person name="Kubo Y."/>
            <person name="Shirasu K."/>
        </authorList>
    </citation>
    <scope>NUCLEOTIDE SEQUENCE [LARGE SCALE GENOMIC DNA]</scope>
    <source>
        <strain evidence="3">104-T / ATCC 96160 / CBS 514.97 / LARS 414 / MAFF 240422</strain>
    </source>
</reference>
<dbReference type="OrthoDB" id="2013972at2759"/>
<reference evidence="3" key="2">
    <citation type="journal article" date="2019" name="Mol. Plant Microbe Interact.">
        <title>Genome sequence resources for four phytopathogenic fungi from the Colletotrichum orbiculare species complex.</title>
        <authorList>
            <person name="Gan P."/>
            <person name="Tsushima A."/>
            <person name="Narusaka M."/>
            <person name="Narusaka Y."/>
            <person name="Takano Y."/>
            <person name="Kubo Y."/>
            <person name="Shirasu K."/>
        </authorList>
    </citation>
    <scope>GENOME REANNOTATION</scope>
    <source>
        <strain evidence="3">104-T / ATCC 96160 / CBS 514.97 / LARS 414 / MAFF 240422</strain>
    </source>
</reference>
<dbReference type="Pfam" id="PF13489">
    <property type="entry name" value="Methyltransf_23"/>
    <property type="match status" value="1"/>
</dbReference>
<gene>
    <name evidence="2" type="ORF">Cob_v009103</name>
</gene>
<evidence type="ECO:0000256" key="1">
    <source>
        <dbReference type="ARBA" id="ARBA00038158"/>
    </source>
</evidence>
<dbReference type="PANTHER" id="PTHR43591">
    <property type="entry name" value="METHYLTRANSFERASE"/>
    <property type="match status" value="1"/>
</dbReference>
<dbReference type="PANTHER" id="PTHR43591:SF31">
    <property type="entry name" value="LAEA-LIKE, PUTATIVE (AFU_ORTHOLOGUE AFUA_8G01930)-RELATED"/>
    <property type="match status" value="1"/>
</dbReference>
<dbReference type="STRING" id="1213857.A0A484FKJ0"/>
<dbReference type="SUPFAM" id="SSF53335">
    <property type="entry name" value="S-adenosyl-L-methionine-dependent methyltransferases"/>
    <property type="match status" value="1"/>
</dbReference>
<dbReference type="Proteomes" id="UP000014480">
    <property type="component" value="Unassembled WGS sequence"/>
</dbReference>
<keyword evidence="3" id="KW-1185">Reference proteome</keyword>
<accession>A0A484FKJ0</accession>
<evidence type="ECO:0000313" key="3">
    <source>
        <dbReference type="Proteomes" id="UP000014480"/>
    </source>
</evidence>
<dbReference type="CDD" id="cd02440">
    <property type="entry name" value="AdoMet_MTases"/>
    <property type="match status" value="1"/>
</dbReference>
<dbReference type="GO" id="GO:0008168">
    <property type="term" value="F:methyltransferase activity"/>
    <property type="evidence" value="ECO:0007669"/>
    <property type="project" value="TreeGrafter"/>
</dbReference>
<name>A0A484FKJ0_COLOR</name>
<protein>
    <submittedName>
        <fullName evidence="2">Secondary metabolism regulator LAE1</fullName>
    </submittedName>
</protein>
<sequence>MTDSPQENKVPVVADKNKVKSSAEMASSVTLLTSGIRKSIMDYRLENGRTYHRFKDGKYNFPNDELELERLDLVHRLCLLTLNQQLGIAPPCKKDAKVGRVLDVGTGTGIWAIQFAEEHPEADVFAIDLSAIQPDKAPLNVKFEIVDIEDAWAFTHPFQYIHCRSLASGITKWEVFLQRCYDNLKPGGYLELQESAILTSDDGTLKPEHALFKWSRRLMDALFRLGAAWVDTPSLRNVMLEVGFEDVALTTYKWPINSWPEDKHLKELGTLNHQNFMMGVEAMSMAPFTRGLGWCARLAQASLIEVRREGSDTNIHAYWPRHVLVGRKPATPNPAC</sequence>
<proteinExistence type="inferred from homology"/>
<organism evidence="2 3">
    <name type="scientific">Colletotrichum orbiculare (strain 104-T / ATCC 96160 / CBS 514.97 / LARS 414 / MAFF 240422)</name>
    <name type="common">Cucumber anthracnose fungus</name>
    <name type="synonym">Colletotrichum lagenarium</name>
    <dbReference type="NCBI Taxonomy" id="1213857"/>
    <lineage>
        <taxon>Eukaryota</taxon>
        <taxon>Fungi</taxon>
        <taxon>Dikarya</taxon>
        <taxon>Ascomycota</taxon>
        <taxon>Pezizomycotina</taxon>
        <taxon>Sordariomycetes</taxon>
        <taxon>Hypocreomycetidae</taxon>
        <taxon>Glomerellales</taxon>
        <taxon>Glomerellaceae</taxon>
        <taxon>Colletotrichum</taxon>
        <taxon>Colletotrichum orbiculare species complex</taxon>
    </lineage>
</organism>
<evidence type="ECO:0000313" key="2">
    <source>
        <dbReference type="EMBL" id="TDZ18125.1"/>
    </source>
</evidence>